<evidence type="ECO:0000256" key="7">
    <source>
        <dbReference type="ARBA" id="ARBA00022989"/>
    </source>
</evidence>
<evidence type="ECO:0000313" key="13">
    <source>
        <dbReference type="Proteomes" id="UP001438953"/>
    </source>
</evidence>
<feature type="domain" description="AprE-like beta-barrel" evidence="11">
    <location>
        <begin position="318"/>
        <end position="407"/>
    </location>
</feature>
<evidence type="ECO:0000256" key="4">
    <source>
        <dbReference type="ARBA" id="ARBA00022475"/>
    </source>
</evidence>
<dbReference type="InterPro" id="IPR058781">
    <property type="entry name" value="HH_AprE-like"/>
</dbReference>
<evidence type="ECO:0000313" key="12">
    <source>
        <dbReference type="EMBL" id="MER5172420.1"/>
    </source>
</evidence>
<organism evidence="12 13">
    <name type="scientific">Thioclava kandeliae</name>
    <dbReference type="NCBI Taxonomy" id="3070818"/>
    <lineage>
        <taxon>Bacteria</taxon>
        <taxon>Pseudomonadati</taxon>
        <taxon>Pseudomonadota</taxon>
        <taxon>Alphaproteobacteria</taxon>
        <taxon>Rhodobacterales</taxon>
        <taxon>Paracoccaceae</taxon>
        <taxon>Thioclava</taxon>
    </lineage>
</organism>
<comment type="subcellular location">
    <subcellularLocation>
        <location evidence="1 9">Cell inner membrane</location>
        <topology evidence="1 9">Single-pass membrane protein</topology>
    </subcellularLocation>
</comment>
<keyword evidence="13" id="KW-1185">Reference proteome</keyword>
<dbReference type="InterPro" id="IPR050739">
    <property type="entry name" value="MFP"/>
</dbReference>
<dbReference type="PROSITE" id="PS51257">
    <property type="entry name" value="PROKAR_LIPOPROTEIN"/>
    <property type="match status" value="1"/>
</dbReference>
<keyword evidence="6" id="KW-0812">Transmembrane</keyword>
<keyword evidence="4 9" id="KW-1003">Cell membrane</keyword>
<name>A0ABV1SHN7_9RHOB</name>
<reference evidence="12 13" key="2">
    <citation type="submission" date="2024-06" db="EMBL/GenBank/DDBJ databases">
        <title>Thioclava kandeliae sp. nov. from a rhizosphere soil sample of Kandelia candel in a mangrove.</title>
        <authorList>
            <person name="Mu T."/>
        </authorList>
    </citation>
    <scope>NUCLEOTIDE SEQUENCE [LARGE SCALE GENOMIC DNA]</scope>
    <source>
        <strain evidence="12 13">CPCC 100088</strain>
    </source>
</reference>
<dbReference type="Pfam" id="PF25994">
    <property type="entry name" value="HH_AprE"/>
    <property type="match status" value="1"/>
</dbReference>
<dbReference type="RefSeq" id="WP_339115460.1">
    <property type="nucleotide sequence ID" value="NZ_JAYWLC010000008.1"/>
</dbReference>
<reference evidence="12 13" key="1">
    <citation type="submission" date="2024-01" db="EMBL/GenBank/DDBJ databases">
        <authorList>
            <person name="Deng Y."/>
            <person name="Su J."/>
        </authorList>
    </citation>
    <scope>NUCLEOTIDE SEQUENCE [LARGE SCALE GENOMIC DNA]</scope>
    <source>
        <strain evidence="12 13">CPCC 100088</strain>
    </source>
</reference>
<keyword evidence="7" id="KW-1133">Transmembrane helix</keyword>
<dbReference type="Proteomes" id="UP001438953">
    <property type="component" value="Unassembled WGS sequence"/>
</dbReference>
<comment type="caution">
    <text evidence="12">The sequence shown here is derived from an EMBL/GenBank/DDBJ whole genome shotgun (WGS) entry which is preliminary data.</text>
</comment>
<evidence type="ECO:0000256" key="5">
    <source>
        <dbReference type="ARBA" id="ARBA00022519"/>
    </source>
</evidence>
<evidence type="ECO:0000256" key="2">
    <source>
        <dbReference type="ARBA" id="ARBA00009477"/>
    </source>
</evidence>
<evidence type="ECO:0000256" key="6">
    <source>
        <dbReference type="ARBA" id="ARBA00022692"/>
    </source>
</evidence>
<dbReference type="Gene3D" id="2.40.50.100">
    <property type="match status" value="1"/>
</dbReference>
<dbReference type="EMBL" id="JAYWLC010000008">
    <property type="protein sequence ID" value="MER5172420.1"/>
    <property type="molecule type" value="Genomic_DNA"/>
</dbReference>
<keyword evidence="8" id="KW-0472">Membrane</keyword>
<dbReference type="NCBIfam" id="TIGR01843">
    <property type="entry name" value="type_I_hlyD"/>
    <property type="match status" value="1"/>
</dbReference>
<dbReference type="Pfam" id="PF26002">
    <property type="entry name" value="Beta-barrel_AprE"/>
    <property type="match status" value="1"/>
</dbReference>
<evidence type="ECO:0000259" key="11">
    <source>
        <dbReference type="Pfam" id="PF26002"/>
    </source>
</evidence>
<keyword evidence="5 9" id="KW-0997">Cell inner membrane</keyword>
<dbReference type="PRINTS" id="PR01490">
    <property type="entry name" value="RTXTOXIND"/>
</dbReference>
<dbReference type="PANTHER" id="PTHR30386">
    <property type="entry name" value="MEMBRANE FUSION SUBUNIT OF EMRAB-TOLC MULTIDRUG EFFLUX PUMP"/>
    <property type="match status" value="1"/>
</dbReference>
<evidence type="ECO:0000256" key="9">
    <source>
        <dbReference type="RuleBase" id="RU365093"/>
    </source>
</evidence>
<evidence type="ECO:0000256" key="8">
    <source>
        <dbReference type="ARBA" id="ARBA00023136"/>
    </source>
</evidence>
<dbReference type="InterPro" id="IPR010129">
    <property type="entry name" value="T1SS_HlyD"/>
</dbReference>
<gene>
    <name evidence="12" type="ORF">VSX56_11605</name>
</gene>
<comment type="similarity">
    <text evidence="2 9">Belongs to the membrane fusion protein (MFP) (TC 8.A.1) family.</text>
</comment>
<accession>A0ABV1SHN7</accession>
<feature type="domain" description="AprE-like long alpha-helical hairpin" evidence="10">
    <location>
        <begin position="87"/>
        <end position="272"/>
    </location>
</feature>
<sequence>MSRYSTRMPVIAGLTVLALGCGGFMAWAVATEIDGAVVTQGRVEVEARRQTLQHPDGGLVSEILVRDGQTVEANAPLLRLDEAELLAQRSLLQANLTETLARINRLQAEVADFAQISFDPVLLEEAARDPQTDRLLRSEIALFESRRDTQARTLEQLVERKKQTQALIGGYQRQVQAGERQLNLIRQELADQASLLDRGLTQASRVSALYRQEAELQGNIGQLEASIAEARSSIAGFEIEGLRTQASRREESQDALRAEQPRELEIREQLGVVETRLSRLVLRAPMSGRVLGLKIHTVGGVITPGQEVVSIVPQDVPLIFTVRIDPVQIDRIHAGQLAMVRFPNFNSRTTPSFAATLRTVSPDTITDPATQATYYTAELELTEEAQTELGDLPLQPGMPLEAFIRTGARSPASVLVKPLADYMAYALRED</sequence>
<dbReference type="PANTHER" id="PTHR30386:SF17">
    <property type="entry name" value="ALKALINE PROTEASE SECRETION PROTEIN APRE"/>
    <property type="match status" value="1"/>
</dbReference>
<evidence type="ECO:0000256" key="3">
    <source>
        <dbReference type="ARBA" id="ARBA00022448"/>
    </source>
</evidence>
<keyword evidence="3 9" id="KW-0813">Transport</keyword>
<protein>
    <recommendedName>
        <fullName evidence="9">Membrane fusion protein (MFP) family protein</fullName>
    </recommendedName>
</protein>
<dbReference type="Gene3D" id="2.40.30.170">
    <property type="match status" value="1"/>
</dbReference>
<evidence type="ECO:0000259" key="10">
    <source>
        <dbReference type="Pfam" id="PF25994"/>
    </source>
</evidence>
<evidence type="ECO:0000256" key="1">
    <source>
        <dbReference type="ARBA" id="ARBA00004377"/>
    </source>
</evidence>
<dbReference type="InterPro" id="IPR058982">
    <property type="entry name" value="Beta-barrel_AprE"/>
</dbReference>
<proteinExistence type="inferred from homology"/>